<evidence type="ECO:0000256" key="3">
    <source>
        <dbReference type="NCBIfam" id="TIGR02272"/>
    </source>
</evidence>
<dbReference type="Pfam" id="PF07883">
    <property type="entry name" value="Cupin_2"/>
    <property type="match status" value="2"/>
</dbReference>
<dbReference type="NCBIfam" id="TIGR02272">
    <property type="entry name" value="gentisate_1_2"/>
    <property type="match status" value="1"/>
</dbReference>
<dbReference type="CDD" id="cd02216">
    <property type="entry name" value="cupin_GDO-like_N"/>
    <property type="match status" value="1"/>
</dbReference>
<dbReference type="EMBL" id="SADE01000001">
    <property type="protein sequence ID" value="RVU39097.1"/>
    <property type="molecule type" value="Genomic_DNA"/>
</dbReference>
<evidence type="ECO:0000313" key="5">
    <source>
        <dbReference type="EMBL" id="RVU39097.1"/>
    </source>
</evidence>
<dbReference type="SUPFAM" id="SSF51182">
    <property type="entry name" value="RmlC-like cupins"/>
    <property type="match status" value="1"/>
</dbReference>
<feature type="domain" description="Cupin type-2" evidence="4">
    <location>
        <begin position="279"/>
        <end position="322"/>
    </location>
</feature>
<organism evidence="5 6">
    <name type="scientific">Hwanghaeella grinnelliae</name>
    <dbReference type="NCBI Taxonomy" id="2500179"/>
    <lineage>
        <taxon>Bacteria</taxon>
        <taxon>Pseudomonadati</taxon>
        <taxon>Pseudomonadota</taxon>
        <taxon>Alphaproteobacteria</taxon>
        <taxon>Rhodospirillales</taxon>
        <taxon>Rhodospirillaceae</taxon>
        <taxon>Hwanghaeella</taxon>
    </lineage>
</organism>
<dbReference type="InterPro" id="IPR014710">
    <property type="entry name" value="RmlC-like_jellyroll"/>
</dbReference>
<dbReference type="InterPro" id="IPR013096">
    <property type="entry name" value="Cupin_2"/>
</dbReference>
<evidence type="ECO:0000256" key="2">
    <source>
        <dbReference type="ARBA" id="ARBA00023002"/>
    </source>
</evidence>
<dbReference type="AlphaFoldDB" id="A0A3S2VSY3"/>
<keyword evidence="2 5" id="KW-0560">Oxidoreductase</keyword>
<dbReference type="InterPro" id="IPR011051">
    <property type="entry name" value="RmlC_Cupin_sf"/>
</dbReference>
<dbReference type="EC" id="1.13.11.4" evidence="3"/>
<evidence type="ECO:0000259" key="4">
    <source>
        <dbReference type="Pfam" id="PF07883"/>
    </source>
</evidence>
<evidence type="ECO:0000256" key="1">
    <source>
        <dbReference type="ARBA" id="ARBA00022964"/>
    </source>
</evidence>
<keyword evidence="6" id="KW-1185">Reference proteome</keyword>
<dbReference type="RefSeq" id="WP_127764469.1">
    <property type="nucleotide sequence ID" value="NZ_SADE01000001.1"/>
</dbReference>
<dbReference type="Proteomes" id="UP000287447">
    <property type="component" value="Unassembled WGS sequence"/>
</dbReference>
<dbReference type="InterPro" id="IPR011960">
    <property type="entry name" value="Gentisate_dOase"/>
</dbReference>
<dbReference type="InterPro" id="IPR047183">
    <property type="entry name" value="GDO-like"/>
</dbReference>
<dbReference type="GO" id="GO:0047922">
    <property type="term" value="F:gentisate 1,2-dioxygenase activity"/>
    <property type="evidence" value="ECO:0007669"/>
    <property type="project" value="UniProtKB-UniRule"/>
</dbReference>
<keyword evidence="1 5" id="KW-0223">Dioxygenase</keyword>
<gene>
    <name evidence="5" type="primary">gtdA</name>
    <name evidence="5" type="ORF">EOI86_07525</name>
</gene>
<dbReference type="Gene3D" id="2.60.120.10">
    <property type="entry name" value="Jelly Rolls"/>
    <property type="match status" value="1"/>
</dbReference>
<dbReference type="CDD" id="cd06992">
    <property type="entry name" value="cupin_GDO-like_C"/>
    <property type="match status" value="1"/>
</dbReference>
<feature type="domain" description="Cupin type-2" evidence="4">
    <location>
        <begin position="94"/>
        <end position="161"/>
    </location>
</feature>
<dbReference type="OrthoDB" id="285029at2"/>
<name>A0A3S2VSY3_9PROT</name>
<protein>
    <recommendedName>
        <fullName evidence="3">Gentisate 1,2-dioxygenase</fullName>
        <ecNumber evidence="3">1.13.11.4</ecNumber>
    </recommendedName>
</protein>
<reference evidence="6" key="1">
    <citation type="submission" date="2019-01" db="EMBL/GenBank/DDBJ databases">
        <title>Gri0909 isolated from a small marine red alga.</title>
        <authorList>
            <person name="Kim J."/>
            <person name="Jeong S.E."/>
            <person name="Jeon C.O."/>
        </authorList>
    </citation>
    <scope>NUCLEOTIDE SEQUENCE [LARGE SCALE GENOMIC DNA]</scope>
    <source>
        <strain evidence="6">Gri0909</strain>
    </source>
</reference>
<evidence type="ECO:0000313" key="6">
    <source>
        <dbReference type="Proteomes" id="UP000287447"/>
    </source>
</evidence>
<comment type="caution">
    <text evidence="5">The sequence shown here is derived from an EMBL/GenBank/DDBJ whole genome shotgun (WGS) entry which is preliminary data.</text>
</comment>
<dbReference type="PANTHER" id="PTHR41517">
    <property type="entry name" value="1,2-DIOXYGENASE PROTEIN-RELATED"/>
    <property type="match status" value="1"/>
</dbReference>
<sequence>MSTEKAIPDDRKAFYDEIRPHNMAPLWEVLHALVAKEPVSPVQTVRWRYDDVRSYVMASADLITAKEAERRVLILENPGLPGQSAVTQSLYAGLQLIMPGEIAPCHRHTQCALRFVMEGDGAYTAVDGERAIMKEWDLILTPSWQWHDHGNESDGPMVWLDGLDIPTIRFFDASFAQQGNDEYQLDRRPPGDSRKRFGSNMLPVGFEAPSKSSPVFHYPYAEYREALEQMRGGTEWDPNLGLKLQFINPADGGPVMPTIAAFVQMLPKGFKTAGYKATDSMVVTVVEGTGKVAIGDVTYDLKPRDIFVIPSWHRHAFEAQDDLVLFVYSDKGMQEKLGIWNEQRDSA</sequence>
<proteinExistence type="predicted"/>
<dbReference type="PANTHER" id="PTHR41517:SF1">
    <property type="entry name" value="CUPIN"/>
    <property type="match status" value="1"/>
</dbReference>
<accession>A0A3S2VSY3</accession>